<evidence type="ECO:0000256" key="2">
    <source>
        <dbReference type="ARBA" id="ARBA00007891"/>
    </source>
</evidence>
<keyword evidence="9 11" id="KW-0472">Membrane</keyword>
<evidence type="ECO:0000256" key="6">
    <source>
        <dbReference type="ARBA" id="ARBA00022892"/>
    </source>
</evidence>
<organism evidence="12 13">
    <name type="scientific">Cyanidium caldarium</name>
    <name type="common">Red alga</name>
    <dbReference type="NCBI Taxonomy" id="2771"/>
    <lineage>
        <taxon>Eukaryota</taxon>
        <taxon>Rhodophyta</taxon>
        <taxon>Bangiophyceae</taxon>
        <taxon>Cyanidiales</taxon>
        <taxon>Cyanidiaceae</taxon>
        <taxon>Cyanidium</taxon>
    </lineage>
</organism>
<keyword evidence="3" id="KW-0813">Transport</keyword>
<dbReference type="GO" id="GO:0005789">
    <property type="term" value="C:endoplasmic reticulum membrane"/>
    <property type="evidence" value="ECO:0007669"/>
    <property type="project" value="UniProtKB-SubCell"/>
</dbReference>
<protein>
    <recommendedName>
        <fullName evidence="14">t-SNARE coiled-coil homology domain-containing protein</fullName>
    </recommendedName>
</protein>
<dbReference type="SUPFAM" id="SSF58038">
    <property type="entry name" value="SNARE fusion complex"/>
    <property type="match status" value="1"/>
</dbReference>
<evidence type="ECO:0000256" key="11">
    <source>
        <dbReference type="SAM" id="Phobius"/>
    </source>
</evidence>
<keyword evidence="6" id="KW-0931">ER-Golgi transport</keyword>
<gene>
    <name evidence="12" type="ORF">CDCA_CDCA17G4366</name>
</gene>
<comment type="subcellular location">
    <subcellularLocation>
        <location evidence="1">Endoplasmic reticulum membrane</location>
        <topology evidence="1">Single-pass type IV membrane protein</topology>
    </subcellularLocation>
</comment>
<keyword evidence="5" id="KW-0256">Endoplasmic reticulum</keyword>
<evidence type="ECO:0000256" key="1">
    <source>
        <dbReference type="ARBA" id="ARBA00004163"/>
    </source>
</evidence>
<proteinExistence type="inferred from homology"/>
<comment type="caution">
    <text evidence="12">The sequence shown here is derived from an EMBL/GenBank/DDBJ whole genome shotgun (WGS) entry which is preliminary data.</text>
</comment>
<keyword evidence="8 11" id="KW-1133">Transmembrane helix</keyword>
<dbReference type="GO" id="GO:0006890">
    <property type="term" value="P:retrograde vesicle-mediated transport, Golgi to endoplasmic reticulum"/>
    <property type="evidence" value="ECO:0007669"/>
    <property type="project" value="TreeGrafter"/>
</dbReference>
<dbReference type="GO" id="GO:0015031">
    <property type="term" value="P:protein transport"/>
    <property type="evidence" value="ECO:0007669"/>
    <property type="project" value="UniProtKB-KW"/>
</dbReference>
<feature type="region of interest" description="Disordered" evidence="10">
    <location>
        <begin position="1"/>
        <end position="33"/>
    </location>
</feature>
<evidence type="ECO:0008006" key="14">
    <source>
        <dbReference type="Google" id="ProtNLM"/>
    </source>
</evidence>
<name>A0AAV9J1T8_CYACA</name>
<dbReference type="AlphaFoldDB" id="A0AAV9J1T8"/>
<evidence type="ECO:0000256" key="3">
    <source>
        <dbReference type="ARBA" id="ARBA00022448"/>
    </source>
</evidence>
<dbReference type="PANTHER" id="PTHR13050">
    <property type="entry name" value="USE1-LIKE PROTEIN"/>
    <property type="match status" value="1"/>
</dbReference>
<keyword evidence="7" id="KW-0653">Protein transport</keyword>
<dbReference type="Proteomes" id="UP001301350">
    <property type="component" value="Unassembled WGS sequence"/>
</dbReference>
<feature type="compositionally biased region" description="Polar residues" evidence="10">
    <location>
        <begin position="16"/>
        <end position="33"/>
    </location>
</feature>
<evidence type="ECO:0000256" key="10">
    <source>
        <dbReference type="SAM" id="MobiDB-lite"/>
    </source>
</evidence>
<dbReference type="GO" id="GO:0005484">
    <property type="term" value="F:SNAP receptor activity"/>
    <property type="evidence" value="ECO:0007669"/>
    <property type="project" value="TreeGrafter"/>
</dbReference>
<evidence type="ECO:0000256" key="9">
    <source>
        <dbReference type="ARBA" id="ARBA00023136"/>
    </source>
</evidence>
<feature type="region of interest" description="Disordered" evidence="10">
    <location>
        <begin position="163"/>
        <end position="191"/>
    </location>
</feature>
<reference evidence="12 13" key="1">
    <citation type="submission" date="2022-07" db="EMBL/GenBank/DDBJ databases">
        <title>Genome-wide signatures of adaptation to extreme environments.</title>
        <authorList>
            <person name="Cho C.H."/>
            <person name="Yoon H.S."/>
        </authorList>
    </citation>
    <scope>NUCLEOTIDE SEQUENCE [LARGE SCALE GENOMIC DNA]</scope>
    <source>
        <strain evidence="12 13">DBV 063 E5</strain>
    </source>
</reference>
<sequence length="329" mass="35590">MATTAAATAGGGGRTESPSRWNRSPHSSRSLWNGSATQLRHSFRLLCAQVQQELEAVAALDAQLDVDDLAVEAATPVWLEREERVARLEQYVRALQEMAVELGSGTPAASGEAVWLRRKAELLAKSVPSSRFIPPQRLGHPMSDVEEEDAGVAAVEKLLEDYPERWPASPSPEGKDAPSAERGAQSKLSVADTRTQLLSGLRRRGVAGAASPNTSAPRHISLQAASPHARQHTDTQRALQDGLVHDLADTVGQLRVHAQDIHDTVAEDNVALDEVQQRAELNLARISQQNRSLTEFIRAKTGATCAQWAMIAIALATWVVLVLLLRLTG</sequence>
<dbReference type="Pfam" id="PF09753">
    <property type="entry name" value="Use1"/>
    <property type="match status" value="1"/>
</dbReference>
<evidence type="ECO:0000256" key="4">
    <source>
        <dbReference type="ARBA" id="ARBA00022692"/>
    </source>
</evidence>
<keyword evidence="13" id="KW-1185">Reference proteome</keyword>
<evidence type="ECO:0000313" key="13">
    <source>
        <dbReference type="Proteomes" id="UP001301350"/>
    </source>
</evidence>
<dbReference type="GO" id="GO:0031201">
    <property type="term" value="C:SNARE complex"/>
    <property type="evidence" value="ECO:0007669"/>
    <property type="project" value="TreeGrafter"/>
</dbReference>
<evidence type="ECO:0000256" key="8">
    <source>
        <dbReference type="ARBA" id="ARBA00022989"/>
    </source>
</evidence>
<dbReference type="Gene3D" id="1.20.5.110">
    <property type="match status" value="1"/>
</dbReference>
<evidence type="ECO:0000256" key="7">
    <source>
        <dbReference type="ARBA" id="ARBA00022927"/>
    </source>
</evidence>
<feature type="transmembrane region" description="Helical" evidence="11">
    <location>
        <begin position="308"/>
        <end position="327"/>
    </location>
</feature>
<evidence type="ECO:0000256" key="5">
    <source>
        <dbReference type="ARBA" id="ARBA00022824"/>
    </source>
</evidence>
<evidence type="ECO:0000313" key="12">
    <source>
        <dbReference type="EMBL" id="KAK4538341.1"/>
    </source>
</evidence>
<dbReference type="PANTHER" id="PTHR13050:SF7">
    <property type="entry name" value="VESICLE TRANSPORT PROTEIN USE1"/>
    <property type="match status" value="1"/>
</dbReference>
<comment type="similarity">
    <text evidence="2">Belongs to the USE1 family.</text>
</comment>
<dbReference type="InterPro" id="IPR019150">
    <property type="entry name" value="Vesicle_transport_protein_Use1"/>
</dbReference>
<dbReference type="EMBL" id="JANCYW010000017">
    <property type="protein sequence ID" value="KAK4538341.1"/>
    <property type="molecule type" value="Genomic_DNA"/>
</dbReference>
<accession>A0AAV9J1T8</accession>
<keyword evidence="4 11" id="KW-0812">Transmembrane</keyword>